<dbReference type="InterPro" id="IPR001828">
    <property type="entry name" value="ANF_lig-bd_rcpt"/>
</dbReference>
<proteinExistence type="predicted"/>
<keyword evidence="8" id="KW-0732">Signal</keyword>
<keyword evidence="11" id="KW-1185">Reference proteome</keyword>
<feature type="chain" id="PRO_5022660492" evidence="8">
    <location>
        <begin position="16"/>
        <end position="591"/>
    </location>
</feature>
<dbReference type="EMBL" id="CABPRJ010000950">
    <property type="protein sequence ID" value="VVC31521.1"/>
    <property type="molecule type" value="Genomic_DNA"/>
</dbReference>
<evidence type="ECO:0000256" key="3">
    <source>
        <dbReference type="ARBA" id="ARBA00022989"/>
    </source>
</evidence>
<evidence type="ECO:0000313" key="11">
    <source>
        <dbReference type="Proteomes" id="UP000325440"/>
    </source>
</evidence>
<gene>
    <name evidence="10" type="ORF">CINCED_3A011823</name>
</gene>
<protein>
    <submittedName>
        <fullName evidence="10">Periplasmic binding protein-like I,Receptor, ligand binding region</fullName>
    </submittedName>
</protein>
<dbReference type="InterPro" id="IPR028082">
    <property type="entry name" value="Peripla_BP_I"/>
</dbReference>
<feature type="domain" description="Receptor ligand binding region" evidence="9">
    <location>
        <begin position="54"/>
        <end position="396"/>
    </location>
</feature>
<sequence>MIIWWFTLFLHGVLALPICQNQQNSKDSVVLSALLPLHSGEECSETQIRGIQQLAALEYGLSKINADLNQYGDVKISLQILDTCSNLNKAVKVTMKGLVSAEQTCIKSPLFLGYVGPDDLELFINLRKITSLLNKTHVLPYKIDLSEEKPVNVFFIGTDQTGIRAKAIFTMMKNLGWESYKPVVEDSIQTFSLFDSLVDLSDGHICAVGKPIILPKSENGYTIIYKEIMENQEHAAFDGVLLIIEKPEALKPLLKILSSSTNVQQHSFVVYIIFVGLKLWELPKFNSLTMVVMQEATEFKVRNDIKQYFNNSLLISYHEQTRMHKRNCNNDPMCLDSLEDELDSTVMPIMYSVHLFANALKMSLDQKCKYNIDSTGVCRNLQLMPATEWISMLRTASTIINGPEGPKRIRFQMETTHHVSIYLWNTITKQLELISTMTNGERLNFIKNVYLPTLIRTAKFDRPAMCGQSHKIKPKLTKTTTTVASTMEEATVAKEDDDWSPIWQFLPNSEKHPKTKDMYHTITVMLCIGFGFLLFMIVMIRMLYNMFKFKQGDDQSSSKKKKKASRRPRRTGSVVSRRLSRASSIISTRSN</sequence>
<evidence type="ECO:0000313" key="10">
    <source>
        <dbReference type="EMBL" id="VVC31521.1"/>
    </source>
</evidence>
<dbReference type="GO" id="GO:0016020">
    <property type="term" value="C:membrane"/>
    <property type="evidence" value="ECO:0007669"/>
    <property type="project" value="UniProtKB-SubCell"/>
</dbReference>
<dbReference type="SUPFAM" id="SSF53822">
    <property type="entry name" value="Periplasmic binding protein-like I"/>
    <property type="match status" value="1"/>
</dbReference>
<feature type="compositionally biased region" description="Low complexity" evidence="6">
    <location>
        <begin position="573"/>
        <end position="591"/>
    </location>
</feature>
<feature type="transmembrane region" description="Helical" evidence="7">
    <location>
        <begin position="518"/>
        <end position="540"/>
    </location>
</feature>
<evidence type="ECO:0000256" key="5">
    <source>
        <dbReference type="ARBA" id="ARBA00023180"/>
    </source>
</evidence>
<evidence type="ECO:0000256" key="7">
    <source>
        <dbReference type="SAM" id="Phobius"/>
    </source>
</evidence>
<dbReference type="AlphaFoldDB" id="A0A5E4MKR8"/>
<keyword evidence="10" id="KW-0675">Receptor</keyword>
<evidence type="ECO:0000256" key="6">
    <source>
        <dbReference type="SAM" id="MobiDB-lite"/>
    </source>
</evidence>
<evidence type="ECO:0000259" key="9">
    <source>
        <dbReference type="Pfam" id="PF01094"/>
    </source>
</evidence>
<evidence type="ECO:0000256" key="1">
    <source>
        <dbReference type="ARBA" id="ARBA00004370"/>
    </source>
</evidence>
<reference evidence="10 11" key="1">
    <citation type="submission" date="2019-08" db="EMBL/GenBank/DDBJ databases">
        <authorList>
            <person name="Alioto T."/>
            <person name="Alioto T."/>
            <person name="Gomez Garrido J."/>
        </authorList>
    </citation>
    <scope>NUCLEOTIDE SEQUENCE [LARGE SCALE GENOMIC DNA]</scope>
</reference>
<keyword evidence="3 7" id="KW-1133">Transmembrane helix</keyword>
<feature type="signal peptide" evidence="8">
    <location>
        <begin position="1"/>
        <end position="15"/>
    </location>
</feature>
<comment type="subcellular location">
    <subcellularLocation>
        <location evidence="1">Membrane</location>
    </subcellularLocation>
</comment>
<dbReference type="OrthoDB" id="6586065at2759"/>
<keyword evidence="4 7" id="KW-0472">Membrane</keyword>
<evidence type="ECO:0000256" key="8">
    <source>
        <dbReference type="SAM" id="SignalP"/>
    </source>
</evidence>
<dbReference type="Proteomes" id="UP000325440">
    <property type="component" value="Unassembled WGS sequence"/>
</dbReference>
<dbReference type="Gene3D" id="3.40.50.2300">
    <property type="match status" value="2"/>
</dbReference>
<keyword evidence="2 7" id="KW-0812">Transmembrane</keyword>
<name>A0A5E4MKR8_9HEMI</name>
<dbReference type="PANTHER" id="PTHR24060">
    <property type="entry name" value="METABOTROPIC GLUTAMATE RECEPTOR"/>
    <property type="match status" value="1"/>
</dbReference>
<dbReference type="Pfam" id="PF01094">
    <property type="entry name" value="ANF_receptor"/>
    <property type="match status" value="1"/>
</dbReference>
<organism evidence="10 11">
    <name type="scientific">Cinara cedri</name>
    <dbReference type="NCBI Taxonomy" id="506608"/>
    <lineage>
        <taxon>Eukaryota</taxon>
        <taxon>Metazoa</taxon>
        <taxon>Ecdysozoa</taxon>
        <taxon>Arthropoda</taxon>
        <taxon>Hexapoda</taxon>
        <taxon>Insecta</taxon>
        <taxon>Pterygota</taxon>
        <taxon>Neoptera</taxon>
        <taxon>Paraneoptera</taxon>
        <taxon>Hemiptera</taxon>
        <taxon>Sternorrhyncha</taxon>
        <taxon>Aphidomorpha</taxon>
        <taxon>Aphidoidea</taxon>
        <taxon>Aphididae</taxon>
        <taxon>Lachninae</taxon>
        <taxon>Cinara</taxon>
    </lineage>
</organism>
<evidence type="ECO:0000256" key="2">
    <source>
        <dbReference type="ARBA" id="ARBA00022692"/>
    </source>
</evidence>
<evidence type="ECO:0000256" key="4">
    <source>
        <dbReference type="ARBA" id="ARBA00023136"/>
    </source>
</evidence>
<feature type="compositionally biased region" description="Basic residues" evidence="6">
    <location>
        <begin position="558"/>
        <end position="570"/>
    </location>
</feature>
<accession>A0A5E4MKR8</accession>
<feature type="region of interest" description="Disordered" evidence="6">
    <location>
        <begin position="552"/>
        <end position="591"/>
    </location>
</feature>
<dbReference type="InterPro" id="IPR050726">
    <property type="entry name" value="mGluR"/>
</dbReference>
<keyword evidence="5" id="KW-0325">Glycoprotein</keyword>